<evidence type="ECO:0008006" key="8">
    <source>
        <dbReference type="Google" id="ProtNLM"/>
    </source>
</evidence>
<evidence type="ECO:0000313" key="6">
    <source>
        <dbReference type="EMBL" id="KAF4647301.1"/>
    </source>
</evidence>
<protein>
    <recommendedName>
        <fullName evidence="8">Carboxypeptidase</fullName>
    </recommendedName>
</protein>
<evidence type="ECO:0000256" key="3">
    <source>
        <dbReference type="ARBA" id="ARBA00022670"/>
    </source>
</evidence>
<dbReference type="PANTHER" id="PTHR11802">
    <property type="entry name" value="SERINE PROTEASE FAMILY S10 SERINE CARBOXYPEPTIDASE"/>
    <property type="match status" value="1"/>
</dbReference>
<dbReference type="Proteomes" id="UP000591131">
    <property type="component" value="Unassembled WGS sequence"/>
</dbReference>
<dbReference type="AlphaFoldDB" id="A0A7J6KL44"/>
<organism evidence="6 7">
    <name type="scientific">Perkinsus chesapeaki</name>
    <name type="common">Clam parasite</name>
    <name type="synonym">Perkinsus andrewsi</name>
    <dbReference type="NCBI Taxonomy" id="330153"/>
    <lineage>
        <taxon>Eukaryota</taxon>
        <taxon>Sar</taxon>
        <taxon>Alveolata</taxon>
        <taxon>Perkinsozoa</taxon>
        <taxon>Perkinsea</taxon>
        <taxon>Perkinsida</taxon>
        <taxon>Perkinsidae</taxon>
        <taxon>Perkinsus</taxon>
    </lineage>
</organism>
<accession>A0A7J6KL44</accession>
<dbReference type="InterPro" id="IPR001563">
    <property type="entry name" value="Peptidase_S10"/>
</dbReference>
<evidence type="ECO:0000256" key="1">
    <source>
        <dbReference type="ARBA" id="ARBA00009431"/>
    </source>
</evidence>
<dbReference type="PANTHER" id="PTHR11802:SF113">
    <property type="entry name" value="SERINE CARBOXYPEPTIDASE CTSA-4.1"/>
    <property type="match status" value="1"/>
</dbReference>
<keyword evidence="4" id="KW-0378">Hydrolase</keyword>
<comment type="similarity">
    <text evidence="1">Belongs to the peptidase S10 family.</text>
</comment>
<evidence type="ECO:0000256" key="2">
    <source>
        <dbReference type="ARBA" id="ARBA00022645"/>
    </source>
</evidence>
<dbReference type="Gene3D" id="3.40.50.1820">
    <property type="entry name" value="alpha/beta hydrolase"/>
    <property type="match status" value="1"/>
</dbReference>
<comment type="caution">
    <text evidence="6">The sequence shown here is derived from an EMBL/GenBank/DDBJ whole genome shotgun (WGS) entry which is preliminary data.</text>
</comment>
<evidence type="ECO:0000256" key="4">
    <source>
        <dbReference type="ARBA" id="ARBA00022801"/>
    </source>
</evidence>
<dbReference type="EMBL" id="JAAPAO010002710">
    <property type="protein sequence ID" value="KAF4647301.1"/>
    <property type="molecule type" value="Genomic_DNA"/>
</dbReference>
<dbReference type="OrthoDB" id="443950at2759"/>
<keyword evidence="3" id="KW-0645">Protease</keyword>
<feature type="non-terminal residue" evidence="6">
    <location>
        <position position="147"/>
    </location>
</feature>
<evidence type="ECO:0000313" key="7">
    <source>
        <dbReference type="Proteomes" id="UP000591131"/>
    </source>
</evidence>
<evidence type="ECO:0000256" key="5">
    <source>
        <dbReference type="ARBA" id="ARBA00023180"/>
    </source>
</evidence>
<reference evidence="6 7" key="1">
    <citation type="submission" date="2020-04" db="EMBL/GenBank/DDBJ databases">
        <title>Perkinsus chesapeaki whole genome sequence.</title>
        <authorList>
            <person name="Bogema D.R."/>
        </authorList>
    </citation>
    <scope>NUCLEOTIDE SEQUENCE [LARGE SCALE GENOMIC DNA]</scope>
    <source>
        <strain evidence="6">ATCC PRA-425</strain>
    </source>
</reference>
<sequence length="147" mass="15616">EDLKGTASTSQANSSSIRGLKKLDLCDPNVEQDSGYINLKAGDRLFYWLFEAREDADNKPLTVYMYGGPGTSSLYGLFFQNGPCSLNADGSGSVPRKYPLTGLSNVVWVDQPAGTGFSRGQQVSSSVEAADKMLVSSLASTFNSGGL</sequence>
<gene>
    <name evidence="6" type="ORF">FOL47_004799</name>
</gene>
<keyword evidence="2" id="KW-0121">Carboxypeptidase</keyword>
<dbReference type="InterPro" id="IPR029058">
    <property type="entry name" value="AB_hydrolase_fold"/>
</dbReference>
<dbReference type="SUPFAM" id="SSF53474">
    <property type="entry name" value="alpha/beta-Hydrolases"/>
    <property type="match status" value="1"/>
</dbReference>
<proteinExistence type="inferred from homology"/>
<dbReference type="GO" id="GO:0006508">
    <property type="term" value="P:proteolysis"/>
    <property type="evidence" value="ECO:0007669"/>
    <property type="project" value="UniProtKB-KW"/>
</dbReference>
<dbReference type="Pfam" id="PF00450">
    <property type="entry name" value="Peptidase_S10"/>
    <property type="match status" value="1"/>
</dbReference>
<keyword evidence="7" id="KW-1185">Reference proteome</keyword>
<keyword evidence="5" id="KW-0325">Glycoprotein</keyword>
<feature type="non-terminal residue" evidence="6">
    <location>
        <position position="1"/>
    </location>
</feature>
<dbReference type="GO" id="GO:0004185">
    <property type="term" value="F:serine-type carboxypeptidase activity"/>
    <property type="evidence" value="ECO:0007669"/>
    <property type="project" value="InterPro"/>
</dbReference>
<name>A0A7J6KL44_PERCH</name>